<reference evidence="2 3" key="1">
    <citation type="journal article" date="2019" name="Nat. Ecol. Evol.">
        <title>Megaphylogeny resolves global patterns of mushroom evolution.</title>
        <authorList>
            <person name="Varga T."/>
            <person name="Krizsan K."/>
            <person name="Foldi C."/>
            <person name="Dima B."/>
            <person name="Sanchez-Garcia M."/>
            <person name="Sanchez-Ramirez S."/>
            <person name="Szollosi G.J."/>
            <person name="Szarkandi J.G."/>
            <person name="Papp V."/>
            <person name="Albert L."/>
            <person name="Andreopoulos W."/>
            <person name="Angelini C."/>
            <person name="Antonin V."/>
            <person name="Barry K.W."/>
            <person name="Bougher N.L."/>
            <person name="Buchanan P."/>
            <person name="Buyck B."/>
            <person name="Bense V."/>
            <person name="Catcheside P."/>
            <person name="Chovatia M."/>
            <person name="Cooper J."/>
            <person name="Damon W."/>
            <person name="Desjardin D."/>
            <person name="Finy P."/>
            <person name="Geml J."/>
            <person name="Haridas S."/>
            <person name="Hughes K."/>
            <person name="Justo A."/>
            <person name="Karasinski D."/>
            <person name="Kautmanova I."/>
            <person name="Kiss B."/>
            <person name="Kocsube S."/>
            <person name="Kotiranta H."/>
            <person name="LaButti K.M."/>
            <person name="Lechner B.E."/>
            <person name="Liimatainen K."/>
            <person name="Lipzen A."/>
            <person name="Lukacs Z."/>
            <person name="Mihaltcheva S."/>
            <person name="Morgado L.N."/>
            <person name="Niskanen T."/>
            <person name="Noordeloos M.E."/>
            <person name="Ohm R.A."/>
            <person name="Ortiz-Santana B."/>
            <person name="Ovrebo C."/>
            <person name="Racz N."/>
            <person name="Riley R."/>
            <person name="Savchenko A."/>
            <person name="Shiryaev A."/>
            <person name="Soop K."/>
            <person name="Spirin V."/>
            <person name="Szebenyi C."/>
            <person name="Tomsovsky M."/>
            <person name="Tulloss R.E."/>
            <person name="Uehling J."/>
            <person name="Grigoriev I.V."/>
            <person name="Vagvolgyi C."/>
            <person name="Papp T."/>
            <person name="Martin F.M."/>
            <person name="Miettinen O."/>
            <person name="Hibbett D.S."/>
            <person name="Nagy L.G."/>
        </authorList>
    </citation>
    <scope>NUCLEOTIDE SEQUENCE [LARGE SCALE GENOMIC DNA]</scope>
    <source>
        <strain evidence="2 3">CBS 309.79</strain>
    </source>
</reference>
<accession>A0A5C3QEU0</accession>
<keyword evidence="3" id="KW-1185">Reference proteome</keyword>
<dbReference type="EMBL" id="ML178832">
    <property type="protein sequence ID" value="TFK99717.1"/>
    <property type="molecule type" value="Genomic_DNA"/>
</dbReference>
<proteinExistence type="predicted"/>
<gene>
    <name evidence="2" type="ORF">BDV98DRAFT_134139</name>
</gene>
<keyword evidence="1" id="KW-1133">Transmembrane helix</keyword>
<keyword evidence="1" id="KW-0472">Membrane</keyword>
<dbReference type="Proteomes" id="UP000305067">
    <property type="component" value="Unassembled WGS sequence"/>
</dbReference>
<dbReference type="AlphaFoldDB" id="A0A5C3QEU0"/>
<name>A0A5C3QEU0_9AGAR</name>
<keyword evidence="1" id="KW-0812">Transmembrane</keyword>
<evidence type="ECO:0000313" key="2">
    <source>
        <dbReference type="EMBL" id="TFK99717.1"/>
    </source>
</evidence>
<sequence length="85" mass="9966">MNVLHLHALATFACVFPFMPWIVIILLFQPLIMSKLTWCSDSLPSRKSRREFLAFWWQPLTSSTGLPCSFTPLRPQHIFLFLIMK</sequence>
<organism evidence="2 3">
    <name type="scientific">Pterulicium gracile</name>
    <dbReference type="NCBI Taxonomy" id="1884261"/>
    <lineage>
        <taxon>Eukaryota</taxon>
        <taxon>Fungi</taxon>
        <taxon>Dikarya</taxon>
        <taxon>Basidiomycota</taxon>
        <taxon>Agaricomycotina</taxon>
        <taxon>Agaricomycetes</taxon>
        <taxon>Agaricomycetidae</taxon>
        <taxon>Agaricales</taxon>
        <taxon>Pleurotineae</taxon>
        <taxon>Pterulaceae</taxon>
        <taxon>Pterulicium</taxon>
    </lineage>
</organism>
<evidence type="ECO:0000256" key="1">
    <source>
        <dbReference type="SAM" id="Phobius"/>
    </source>
</evidence>
<feature type="transmembrane region" description="Helical" evidence="1">
    <location>
        <begin position="6"/>
        <end position="28"/>
    </location>
</feature>
<evidence type="ECO:0000313" key="3">
    <source>
        <dbReference type="Proteomes" id="UP000305067"/>
    </source>
</evidence>
<protein>
    <submittedName>
        <fullName evidence="2">Uncharacterized protein</fullName>
    </submittedName>
</protein>